<reference evidence="3" key="1">
    <citation type="submission" date="2023-09" db="UniProtKB">
        <authorList>
            <consortium name="Ensembl"/>
        </authorList>
    </citation>
    <scope>IDENTIFICATION</scope>
</reference>
<dbReference type="InterPro" id="IPR042771">
    <property type="entry name" value="GTF3C6-like"/>
</dbReference>
<accession>A0A3B4FKF8</accession>
<dbReference type="GO" id="GO:0000127">
    <property type="term" value="C:transcription factor TFIIIC complex"/>
    <property type="evidence" value="ECO:0007669"/>
    <property type="project" value="TreeGrafter"/>
</dbReference>
<feature type="domain" description="Transcription factor TFIIIC triple barrel" evidence="2">
    <location>
        <begin position="37"/>
        <end position="98"/>
    </location>
</feature>
<evidence type="ECO:0000256" key="1">
    <source>
        <dbReference type="SAM" id="MobiDB-lite"/>
    </source>
</evidence>
<dbReference type="Pfam" id="PF10419">
    <property type="entry name" value="TFIIIC_sub6"/>
    <property type="match status" value="1"/>
</dbReference>
<organism evidence="3">
    <name type="scientific">Pundamilia nyererei</name>
    <dbReference type="NCBI Taxonomy" id="303518"/>
    <lineage>
        <taxon>Eukaryota</taxon>
        <taxon>Metazoa</taxon>
        <taxon>Chordata</taxon>
        <taxon>Craniata</taxon>
        <taxon>Vertebrata</taxon>
        <taxon>Euteleostomi</taxon>
        <taxon>Actinopterygii</taxon>
        <taxon>Neopterygii</taxon>
        <taxon>Teleostei</taxon>
        <taxon>Neoteleostei</taxon>
        <taxon>Acanthomorphata</taxon>
        <taxon>Ovalentaria</taxon>
        <taxon>Cichlomorphae</taxon>
        <taxon>Cichliformes</taxon>
        <taxon>Cichlidae</taxon>
        <taxon>African cichlids</taxon>
        <taxon>Pseudocrenilabrinae</taxon>
        <taxon>Haplochromini</taxon>
        <taxon>Pundamilia</taxon>
    </lineage>
</organism>
<dbReference type="Gene3D" id="2.60.40.4370">
    <property type="match status" value="1"/>
</dbReference>
<evidence type="ECO:0000313" key="3">
    <source>
        <dbReference type="Ensembl" id="ENSPNYP00000010313.1"/>
    </source>
</evidence>
<dbReference type="AlphaFoldDB" id="A0A3B4FKF8"/>
<dbReference type="Ensembl" id="ENSPNYT00000010568.1">
    <property type="protein sequence ID" value="ENSPNYP00000010313.1"/>
    <property type="gene ID" value="ENSPNYG00000007851.1"/>
</dbReference>
<sequence>MQDTGEFEAYSVVLRKEKPNCFQCSFINLLFFFVCKDIDSDRPMMQVGPYVFAGEYEDALGTCVLFEETPGKGKGVGGLDLKYLCHTAKKLKMQRIFLTEKKEGEASTAGSCDGGKQMDTTCESSQGENVNLRDKTEEDGDNADLDNSAVG</sequence>
<feature type="region of interest" description="Disordered" evidence="1">
    <location>
        <begin position="101"/>
        <end position="151"/>
    </location>
</feature>
<feature type="compositionally biased region" description="Polar residues" evidence="1">
    <location>
        <begin position="118"/>
        <end position="129"/>
    </location>
</feature>
<proteinExistence type="predicted"/>
<evidence type="ECO:0000259" key="2">
    <source>
        <dbReference type="Pfam" id="PF10419"/>
    </source>
</evidence>
<dbReference type="PANTHER" id="PTHR21860:SF2">
    <property type="entry name" value="GENERAL TRANSCRIPTION FACTOR 3C POLYPEPTIDE 6"/>
    <property type="match status" value="1"/>
</dbReference>
<protein>
    <submittedName>
        <fullName evidence="3">General transcription factor IIIC subunit 6</fullName>
    </submittedName>
</protein>
<dbReference type="PANTHER" id="PTHR21860">
    <property type="entry name" value="TRANSCRIPTION INITIATION FACTOR IIIC TFIIIC , POLYPEPTIDE 6-RELATED"/>
    <property type="match status" value="1"/>
</dbReference>
<dbReference type="GeneTree" id="ENSGT00390000000510"/>
<name>A0A3B4FKF8_9CICH</name>
<dbReference type="InterPro" id="IPR019481">
    <property type="entry name" value="TFIIIC_triple_barrel"/>
</dbReference>
<dbReference type="GO" id="GO:0006383">
    <property type="term" value="P:transcription by RNA polymerase III"/>
    <property type="evidence" value="ECO:0007669"/>
    <property type="project" value="InterPro"/>
</dbReference>